<dbReference type="Proteomes" id="UP000219338">
    <property type="component" value="Unassembled WGS sequence"/>
</dbReference>
<gene>
    <name evidence="1" type="ORF">ARMOST_20957</name>
</gene>
<proteinExistence type="predicted"/>
<dbReference type="EMBL" id="FUEG01000044">
    <property type="protein sequence ID" value="SJL17407.1"/>
    <property type="molecule type" value="Genomic_DNA"/>
</dbReference>
<name>A0A284S8R2_ARMOS</name>
<accession>A0A284S8R2</accession>
<sequence>MSLTCYRAPTAVADVLTSSPLGGIYESIASRFRANPMQLTRFQSFGDLFDHFEIAELTPHIAHVIHKGTQVAAEFRIQGVIANVFFLSVVHTVQDIGANPEQLDQSITMITTGTPDYRLTLWAIANLLAFLQESTGHLANGSAMIRKATPRSLTFTNPLLTSEYIVETSASEMLPDAYDLHHILQHVLSSGRLLYTELNCIEFKKMDWADDNRFYIVNPIDPFIFRPGHLIDIAVTFQLVASADGLYKFLPRLKSITQINGQGSQAIAQMQYTRSKNQMHSRDVLSSEDIIDDI</sequence>
<dbReference type="AlphaFoldDB" id="A0A284S8R2"/>
<evidence type="ECO:0000313" key="1">
    <source>
        <dbReference type="EMBL" id="SJL17407.1"/>
    </source>
</evidence>
<evidence type="ECO:0000313" key="2">
    <source>
        <dbReference type="Proteomes" id="UP000219338"/>
    </source>
</evidence>
<keyword evidence="2" id="KW-1185">Reference proteome</keyword>
<organism evidence="1 2">
    <name type="scientific">Armillaria ostoyae</name>
    <name type="common">Armillaria root rot fungus</name>
    <dbReference type="NCBI Taxonomy" id="47428"/>
    <lineage>
        <taxon>Eukaryota</taxon>
        <taxon>Fungi</taxon>
        <taxon>Dikarya</taxon>
        <taxon>Basidiomycota</taxon>
        <taxon>Agaricomycotina</taxon>
        <taxon>Agaricomycetes</taxon>
        <taxon>Agaricomycetidae</taxon>
        <taxon>Agaricales</taxon>
        <taxon>Marasmiineae</taxon>
        <taxon>Physalacriaceae</taxon>
        <taxon>Armillaria</taxon>
    </lineage>
</organism>
<reference evidence="2" key="1">
    <citation type="journal article" date="2017" name="Nat. Ecol. Evol.">
        <title>Genome expansion and lineage-specific genetic innovations in the forest pathogenic fungi Armillaria.</title>
        <authorList>
            <person name="Sipos G."/>
            <person name="Prasanna A.N."/>
            <person name="Walter M.C."/>
            <person name="O'Connor E."/>
            <person name="Balint B."/>
            <person name="Krizsan K."/>
            <person name="Kiss B."/>
            <person name="Hess J."/>
            <person name="Varga T."/>
            <person name="Slot J."/>
            <person name="Riley R."/>
            <person name="Boka B."/>
            <person name="Rigling D."/>
            <person name="Barry K."/>
            <person name="Lee J."/>
            <person name="Mihaltcheva S."/>
            <person name="LaButti K."/>
            <person name="Lipzen A."/>
            <person name="Waldron R."/>
            <person name="Moloney N.M."/>
            <person name="Sperisen C."/>
            <person name="Kredics L."/>
            <person name="Vagvoelgyi C."/>
            <person name="Patrignani A."/>
            <person name="Fitzpatrick D."/>
            <person name="Nagy I."/>
            <person name="Doyle S."/>
            <person name="Anderson J.B."/>
            <person name="Grigoriev I.V."/>
            <person name="Gueldener U."/>
            <person name="Muensterkoetter M."/>
            <person name="Nagy L.G."/>
        </authorList>
    </citation>
    <scope>NUCLEOTIDE SEQUENCE [LARGE SCALE GENOMIC DNA]</scope>
    <source>
        <strain evidence="2">C18/9</strain>
    </source>
</reference>
<protein>
    <submittedName>
        <fullName evidence="1">Uncharacterized protein</fullName>
    </submittedName>
</protein>